<accession>A0ABT3IJ14</accession>
<comment type="caution">
    <text evidence="1">The sequence shown here is derived from an EMBL/GenBank/DDBJ whole genome shotgun (WGS) entry which is preliminary data.</text>
</comment>
<evidence type="ECO:0008006" key="3">
    <source>
        <dbReference type="Google" id="ProtNLM"/>
    </source>
</evidence>
<gene>
    <name evidence="1" type="ORF">OL497_07875</name>
</gene>
<evidence type="ECO:0000313" key="1">
    <source>
        <dbReference type="EMBL" id="MCW3483805.1"/>
    </source>
</evidence>
<dbReference type="RefSeq" id="WP_264729324.1">
    <property type="nucleotide sequence ID" value="NZ_JAPDNR010000001.1"/>
</dbReference>
<name>A0ABT3IJ14_9BACT</name>
<dbReference type="EMBL" id="JAPDNS010000001">
    <property type="protein sequence ID" value="MCW3483805.1"/>
    <property type="molecule type" value="Genomic_DNA"/>
</dbReference>
<keyword evidence="2" id="KW-1185">Reference proteome</keyword>
<protein>
    <recommendedName>
        <fullName evidence="3">Phage portal protein</fullName>
    </recommendedName>
</protein>
<organism evidence="1 2">
    <name type="scientific">Chitinophaga nivalis</name>
    <dbReference type="NCBI Taxonomy" id="2991709"/>
    <lineage>
        <taxon>Bacteria</taxon>
        <taxon>Pseudomonadati</taxon>
        <taxon>Bacteroidota</taxon>
        <taxon>Chitinophagia</taxon>
        <taxon>Chitinophagales</taxon>
        <taxon>Chitinophagaceae</taxon>
        <taxon>Chitinophaga</taxon>
    </lineage>
</organism>
<sequence>MPINVTPEVIENYVKRRAKNISYDETVDLYEKLRVHADGDMPKNIIEDRRPSESERIKEYREKIYVPITEPVISKVITSLSKIRRSTDWSISYNNENIPAIVRPEETLQEYCEHNYPFFKSVTNWAFSVLLKALLIDANAIQASWPINMFDVRSTDYKKPFTYIFNSDQVLDYRMDDYAVLLSTDTYAYIDKDGTYNHDGKVVYYVDALFVQKWVQIDRLGGMSMQFVYEHGLGYAPIRRLGGVFFKGMGDNFIYKSRIQSMVPRLDEAVRIYSDLQAEIVQHVHSDKWIFSQTECRHCKGSGNITRGLDKCSCDQCNGVGYIQTSPYSNIVLRPQNNLEGGSPIPTPPAGYIQKTDVALMVDRIGSLVKDQIREALSAINMEFLAETPLGQSGIAKEVDKDELNNFVNSVAEDLVANMDWNYMIINDYRYMDSIPNNFLRKKMLPGIAVPERFDLLSSSFLLAEITQVIKSGINPVILNQMQIDYANKKFYTNTAVKDELLNVFLLDPFPNATEDDKMSRLSNNGITLEDYVISSNIQQFVRRAMHENKSFQSMDIKSKKSIINKYAKEVIVSNSAKEDINKSLMTGGADGATAGDLKYTVGGLTGMIEIAKAVASGLYDLEAAVALIADRFGISEAEARKQLGTPQVENSEQQIDKIAQLT</sequence>
<reference evidence="1 2" key="1">
    <citation type="submission" date="2022-10" db="EMBL/GenBank/DDBJ databases">
        <title>Chitinophaga nivalis PC15 sp. nov., isolated from Pyeongchang county, South Korea.</title>
        <authorList>
            <person name="Trinh H.N."/>
        </authorList>
    </citation>
    <scope>NUCLEOTIDE SEQUENCE [LARGE SCALE GENOMIC DNA]</scope>
    <source>
        <strain evidence="1 2">PC14</strain>
    </source>
</reference>
<dbReference type="Proteomes" id="UP001207742">
    <property type="component" value="Unassembled WGS sequence"/>
</dbReference>
<evidence type="ECO:0000313" key="2">
    <source>
        <dbReference type="Proteomes" id="UP001207742"/>
    </source>
</evidence>
<dbReference type="Gene3D" id="6.20.20.10">
    <property type="match status" value="1"/>
</dbReference>
<proteinExistence type="predicted"/>